<evidence type="ECO:0008006" key="5">
    <source>
        <dbReference type="Google" id="ProtNLM"/>
    </source>
</evidence>
<evidence type="ECO:0000256" key="1">
    <source>
        <dbReference type="SAM" id="MobiDB-lite"/>
    </source>
</evidence>
<feature type="chain" id="PRO_5003048334" description="Peptidase S8 and S53 subtilisin kexin sedolisin" evidence="2">
    <location>
        <begin position="24"/>
        <end position="641"/>
    </location>
</feature>
<name>D3Q9E4_STANL</name>
<accession>D3Q9E4</accession>
<dbReference type="RefSeq" id="WP_013018197.1">
    <property type="nucleotide sequence ID" value="NC_013947.1"/>
</dbReference>
<protein>
    <recommendedName>
        <fullName evidence="5">Peptidase S8 and S53 subtilisin kexin sedolisin</fullName>
    </recommendedName>
</protein>
<proteinExistence type="predicted"/>
<dbReference type="eggNOG" id="COG1404">
    <property type="taxonomic scope" value="Bacteria"/>
</dbReference>
<dbReference type="HOGENOM" id="CLU_425723_0_0_11"/>
<keyword evidence="2" id="KW-0732">Signal</keyword>
<sequence>MRKRIAVAGLAVLLTATGGLAYADPFSHTSDEPTASSAVGAPIVTLPTGDKVRVSRDGALIPINTNGRPPQFHSPRLPGGDRILIPTGSLTDVAAGKIDDRLFNVDALLRNGYTDARDVPSPDRLGKSSLDDDTTATADTTKVTVKFSWKDGSAPEAISGGWAHLTEGKRDLFMENGGTATVALPAGDYAFQAAVAKGDNVITTVFDLTVTDKDQTVKVDGGKAKRVGFDVDADDAVAGVSDFSVFNNPADGRGTATGFLMSGSAKAYAIPSKKFTGHKAGLTLQSELSSPSGAAKPYTYSLFGVREKGIPAKPTLTVHDEELAVRETTYNKLGSAADMARANLADNAAYPPMTYAPGTPVKLGTTRTEYYSTAHDVAWSHQGTFPATGDDPIDDVLHHSGKVSPGSEKATWLSAPLSVGVSDPAFPYYGSGFRRFREDESTDFLGATPPVFTSGSADEIIVSYGGKGTKATLSKDGTELDSSQDAGVGAFIPTDDKGRYTASFDVTHGADWTPLGTRSTATWTFDSGPITEGASLSVSAVRFNASGVKNGYAKASKPQKVNLEYVTQPGAEDRDCAKLSFAVSYDDGKTWKNVTVDREGDKATAVLEHPGDAKFVSVKFSATDDKGQTVKHSTIRSYGLK</sequence>
<keyword evidence="4" id="KW-1185">Reference proteome</keyword>
<dbReference type="STRING" id="446470.Snas_2951"/>
<gene>
    <name evidence="3" type="ordered locus">Snas_2951</name>
</gene>
<dbReference type="OrthoDB" id="614750at2"/>
<dbReference type="Proteomes" id="UP000000844">
    <property type="component" value="Chromosome"/>
</dbReference>
<evidence type="ECO:0000313" key="4">
    <source>
        <dbReference type="Proteomes" id="UP000000844"/>
    </source>
</evidence>
<feature type="compositionally biased region" description="Basic and acidic residues" evidence="1">
    <location>
        <begin position="116"/>
        <end position="130"/>
    </location>
</feature>
<dbReference type="AlphaFoldDB" id="D3Q9E4"/>
<feature type="signal peptide" evidence="2">
    <location>
        <begin position="1"/>
        <end position="23"/>
    </location>
</feature>
<organism evidence="3 4">
    <name type="scientific">Stackebrandtia nassauensis (strain DSM 44728 / CIP 108903 / NRRL B-16338 / NBRC 102104 / LLR-40K-21)</name>
    <dbReference type="NCBI Taxonomy" id="446470"/>
    <lineage>
        <taxon>Bacteria</taxon>
        <taxon>Bacillati</taxon>
        <taxon>Actinomycetota</taxon>
        <taxon>Actinomycetes</taxon>
        <taxon>Glycomycetales</taxon>
        <taxon>Glycomycetaceae</taxon>
        <taxon>Stackebrandtia</taxon>
    </lineage>
</organism>
<reference evidence="3 4" key="1">
    <citation type="journal article" date="2009" name="Stand. Genomic Sci.">
        <title>Complete genome sequence of Stackebrandtia nassauensis type strain (LLR-40K-21).</title>
        <authorList>
            <person name="Munk C."/>
            <person name="Lapidus A."/>
            <person name="Copeland A."/>
            <person name="Jando M."/>
            <person name="Mayilraj S."/>
            <person name="Glavina Del Rio T."/>
            <person name="Nolan M."/>
            <person name="Chen F."/>
            <person name="Lucas S."/>
            <person name="Tice H."/>
            <person name="Cheng J.F."/>
            <person name="Han C."/>
            <person name="Detter J.C."/>
            <person name="Bruce D."/>
            <person name="Goodwin L."/>
            <person name="Chain P."/>
            <person name="Pitluck S."/>
            <person name="Goker M."/>
            <person name="Ovchinikova G."/>
            <person name="Pati A."/>
            <person name="Ivanova N."/>
            <person name="Mavromatis K."/>
            <person name="Chen A."/>
            <person name="Palaniappan K."/>
            <person name="Land M."/>
            <person name="Hauser L."/>
            <person name="Chang Y.J."/>
            <person name="Jeffries C.D."/>
            <person name="Bristow J."/>
            <person name="Eisen J.A."/>
            <person name="Markowitz V."/>
            <person name="Hugenholtz P."/>
            <person name="Kyrpides N.C."/>
            <person name="Klenk H.P."/>
        </authorList>
    </citation>
    <scope>NUCLEOTIDE SEQUENCE [LARGE SCALE GENOMIC DNA]</scope>
    <source>
        <strain evidence="4">DSM 44728 / CIP 108903 / NRRL B-16338 / NBRC 102104 / LLR-40K-21</strain>
    </source>
</reference>
<evidence type="ECO:0000256" key="2">
    <source>
        <dbReference type="SAM" id="SignalP"/>
    </source>
</evidence>
<evidence type="ECO:0000313" key="3">
    <source>
        <dbReference type="EMBL" id="ADD42626.1"/>
    </source>
</evidence>
<feature type="region of interest" description="Disordered" evidence="1">
    <location>
        <begin position="116"/>
        <end position="135"/>
    </location>
</feature>
<dbReference type="EMBL" id="CP001778">
    <property type="protein sequence ID" value="ADD42626.1"/>
    <property type="molecule type" value="Genomic_DNA"/>
</dbReference>
<dbReference type="KEGG" id="sna:Snas_2951"/>